<dbReference type="Proteomes" id="UP001558652">
    <property type="component" value="Unassembled WGS sequence"/>
</dbReference>
<name>A0ABD0Z669_9HEMI</name>
<keyword evidence="2" id="KW-1185">Reference proteome</keyword>
<evidence type="ECO:0000313" key="2">
    <source>
        <dbReference type="Proteomes" id="UP001558652"/>
    </source>
</evidence>
<evidence type="ECO:0000313" key="1">
    <source>
        <dbReference type="EMBL" id="KAL1139237.1"/>
    </source>
</evidence>
<reference evidence="1 2" key="1">
    <citation type="submission" date="2024-07" db="EMBL/GenBank/DDBJ databases">
        <title>Chromosome-level genome assembly of the water stick insect Ranatra chinensis (Heteroptera: Nepidae).</title>
        <authorList>
            <person name="Liu X."/>
        </authorList>
    </citation>
    <scope>NUCLEOTIDE SEQUENCE [LARGE SCALE GENOMIC DNA]</scope>
    <source>
        <strain evidence="1">Cailab_2021Rc</strain>
        <tissue evidence="1">Muscle</tissue>
    </source>
</reference>
<gene>
    <name evidence="1" type="ORF">AAG570_006223</name>
</gene>
<dbReference type="Pfam" id="PF03564">
    <property type="entry name" value="DUF1759"/>
    <property type="match status" value="1"/>
</dbReference>
<accession>A0ABD0Z669</accession>
<comment type="caution">
    <text evidence="1">The sequence shown here is derived from an EMBL/GenBank/DDBJ whole genome shotgun (WGS) entry which is preliminary data.</text>
</comment>
<proteinExistence type="predicted"/>
<dbReference type="InterPro" id="IPR005312">
    <property type="entry name" value="DUF1759"/>
</dbReference>
<organism evidence="1 2">
    <name type="scientific">Ranatra chinensis</name>
    <dbReference type="NCBI Taxonomy" id="642074"/>
    <lineage>
        <taxon>Eukaryota</taxon>
        <taxon>Metazoa</taxon>
        <taxon>Ecdysozoa</taxon>
        <taxon>Arthropoda</taxon>
        <taxon>Hexapoda</taxon>
        <taxon>Insecta</taxon>
        <taxon>Pterygota</taxon>
        <taxon>Neoptera</taxon>
        <taxon>Paraneoptera</taxon>
        <taxon>Hemiptera</taxon>
        <taxon>Heteroptera</taxon>
        <taxon>Panheteroptera</taxon>
        <taxon>Nepomorpha</taxon>
        <taxon>Nepidae</taxon>
        <taxon>Ranatrinae</taxon>
        <taxon>Ranatra</taxon>
    </lineage>
</organism>
<dbReference type="AlphaFoldDB" id="A0ABD0Z669"/>
<dbReference type="EMBL" id="JBFDAA010000002">
    <property type="protein sequence ID" value="KAL1139237.1"/>
    <property type="molecule type" value="Genomic_DNA"/>
</dbReference>
<protein>
    <submittedName>
        <fullName evidence="1">Uncharacterized protein</fullName>
    </submittedName>
</protein>
<dbReference type="PANTHER" id="PTHR47331:SF5">
    <property type="entry name" value="RIBONUCLEASE H"/>
    <property type="match status" value="1"/>
</dbReference>
<sequence>MASKRRNMFYENKKQETTEIDCYLAIINDVCGAGGSRMGARQSKRSVDIAGAAAAQANSQPSEERLEKLEEPEVAAKVQNGSPPVADTVSQQSYTIDRNSALNDAKKFIHLPSHLMDDALAVISNFHVPGENYRLALDKLLDRYQNKSRLANLYVSRIRNFTPSKDSLYESLQNFLKVYSNSVNAPRALKLPNLGHYLFFSFRFYNSDPNTQRAYQNLVSSNLNAVPTHEGLIDFVTEKCRNVELYSKDIHSEARETKAFKPNSSNVFMTAEKTSTTSPKKSSKTCVHFRQALSAVVASSPPIEDLTSRFWEIEDTPPTIPPAVNPEDHECEEHFKKTFKSDKSGCYIVSLPFKNGVSIPSSNRAASWGNYKRLEKKLQRDTSKMQEYQAYLKEYLDLGHMSIAQTPSAYVIPHTSGFKKGSNRIRVFSTPPLLLSMAFRSMIDFKRVQSSNFTSVRSYRSFELVDSHYAPIFT</sequence>
<dbReference type="PANTHER" id="PTHR47331">
    <property type="entry name" value="PHD-TYPE DOMAIN-CONTAINING PROTEIN"/>
    <property type="match status" value="1"/>
</dbReference>